<keyword evidence="1" id="KW-0805">Transcription regulation</keyword>
<dbReference type="InterPro" id="IPR036388">
    <property type="entry name" value="WH-like_DNA-bd_sf"/>
</dbReference>
<evidence type="ECO:0000259" key="5">
    <source>
        <dbReference type="PROSITE" id="PS51063"/>
    </source>
</evidence>
<sequence>MKRERERINIDKIEALKELELFKELKEEELKNIEKFFVVKKFKKGEYIFYEGDKEPGIYFVIDGIVKLIKETNEGKTVILRLATKGESFGWLVMKDNRPPVNTYTAQALIDTTVLYISNQDFLKLLLMYPALAVKITCELTKNILEAYDRLKSLAVEKVEGRIATLILELVDKIGKKEGDHVVINAPITRQDIAEMAGTTVETAIRVISRWKKEGILDTERGKIEIFDIDYLQDLIS</sequence>
<protein>
    <submittedName>
        <fullName evidence="6">Transcriptional regulator</fullName>
    </submittedName>
</protein>
<evidence type="ECO:0000256" key="3">
    <source>
        <dbReference type="ARBA" id="ARBA00023163"/>
    </source>
</evidence>
<dbReference type="Gene3D" id="2.60.120.10">
    <property type="entry name" value="Jelly Rolls"/>
    <property type="match status" value="1"/>
</dbReference>
<dbReference type="AlphaFoldDB" id="C4FKM4"/>
<feature type="domain" description="Cyclic nucleotide-binding" evidence="4">
    <location>
        <begin position="21"/>
        <end position="143"/>
    </location>
</feature>
<dbReference type="GO" id="GO:0005829">
    <property type="term" value="C:cytosol"/>
    <property type="evidence" value="ECO:0007669"/>
    <property type="project" value="TreeGrafter"/>
</dbReference>
<organism evidence="6 7">
    <name type="scientific">Sulfurihydrogenibium yellowstonense SS-5</name>
    <dbReference type="NCBI Taxonomy" id="432331"/>
    <lineage>
        <taxon>Bacteria</taxon>
        <taxon>Pseudomonadati</taxon>
        <taxon>Aquificota</taxon>
        <taxon>Aquificia</taxon>
        <taxon>Aquificales</taxon>
        <taxon>Hydrogenothermaceae</taxon>
        <taxon>Sulfurihydrogenibium</taxon>
    </lineage>
</organism>
<accession>C4FKM4</accession>
<dbReference type="SMART" id="SM00100">
    <property type="entry name" value="cNMP"/>
    <property type="match status" value="1"/>
</dbReference>
<dbReference type="Pfam" id="PF00027">
    <property type="entry name" value="cNMP_binding"/>
    <property type="match status" value="1"/>
</dbReference>
<comment type="caution">
    <text evidence="6">The sequence shown here is derived from an EMBL/GenBank/DDBJ whole genome shotgun (WGS) entry which is preliminary data.</text>
</comment>
<dbReference type="PROSITE" id="PS50042">
    <property type="entry name" value="CNMP_BINDING_3"/>
    <property type="match status" value="1"/>
</dbReference>
<dbReference type="SUPFAM" id="SSF46785">
    <property type="entry name" value="Winged helix' DNA-binding domain"/>
    <property type="match status" value="1"/>
</dbReference>
<dbReference type="InterPro" id="IPR014710">
    <property type="entry name" value="RmlC-like_jellyroll"/>
</dbReference>
<dbReference type="OrthoDB" id="9810708at2"/>
<keyword evidence="7" id="KW-1185">Reference proteome</keyword>
<proteinExistence type="predicted"/>
<dbReference type="CDD" id="cd00038">
    <property type="entry name" value="CAP_ED"/>
    <property type="match status" value="1"/>
</dbReference>
<dbReference type="Pfam" id="PF13545">
    <property type="entry name" value="HTH_Crp_2"/>
    <property type="match status" value="1"/>
</dbReference>
<dbReference type="EMBL" id="ABZS01000105">
    <property type="protein sequence ID" value="EEP60373.1"/>
    <property type="molecule type" value="Genomic_DNA"/>
</dbReference>
<evidence type="ECO:0000313" key="7">
    <source>
        <dbReference type="Proteomes" id="UP000005540"/>
    </source>
</evidence>
<dbReference type="InterPro" id="IPR050397">
    <property type="entry name" value="Env_Response_Regulators"/>
</dbReference>
<dbReference type="RefSeq" id="WP_007547235.1">
    <property type="nucleotide sequence ID" value="NZ_ABZS01000105.1"/>
</dbReference>
<keyword evidence="3" id="KW-0804">Transcription</keyword>
<keyword evidence="2" id="KW-0238">DNA-binding</keyword>
<dbReference type="InterPro" id="IPR000595">
    <property type="entry name" value="cNMP-bd_dom"/>
</dbReference>
<evidence type="ECO:0000259" key="4">
    <source>
        <dbReference type="PROSITE" id="PS50042"/>
    </source>
</evidence>
<dbReference type="InterPro" id="IPR018490">
    <property type="entry name" value="cNMP-bd_dom_sf"/>
</dbReference>
<dbReference type="Gene3D" id="1.10.10.10">
    <property type="entry name" value="Winged helix-like DNA-binding domain superfamily/Winged helix DNA-binding domain"/>
    <property type="match status" value="1"/>
</dbReference>
<reference evidence="6 7" key="1">
    <citation type="submission" date="2009-04" db="EMBL/GenBank/DDBJ databases">
        <authorList>
            <person name="Reysenbach A.-L."/>
            <person name="Heidelberg J.F."/>
            <person name="Nelson W.C."/>
        </authorList>
    </citation>
    <scope>NUCLEOTIDE SEQUENCE [LARGE SCALE GENOMIC DNA]</scope>
    <source>
        <strain evidence="6 7">SS-5</strain>
    </source>
</reference>
<gene>
    <name evidence="6" type="ORF">SULYE_1124</name>
</gene>
<dbReference type="PROSITE" id="PS51063">
    <property type="entry name" value="HTH_CRP_2"/>
    <property type="match status" value="1"/>
</dbReference>
<dbReference type="PANTHER" id="PTHR24567:SF28">
    <property type="entry name" value="LISTERIOLYSIN REGULATORY PROTEIN"/>
    <property type="match status" value="1"/>
</dbReference>
<evidence type="ECO:0000256" key="2">
    <source>
        <dbReference type="ARBA" id="ARBA00023125"/>
    </source>
</evidence>
<dbReference type="InterPro" id="IPR036390">
    <property type="entry name" value="WH_DNA-bd_sf"/>
</dbReference>
<dbReference type="PRINTS" id="PR00034">
    <property type="entry name" value="HTHCRP"/>
</dbReference>
<name>C4FKM4_9AQUI</name>
<dbReference type="GO" id="GO:0003700">
    <property type="term" value="F:DNA-binding transcription factor activity"/>
    <property type="evidence" value="ECO:0007669"/>
    <property type="project" value="TreeGrafter"/>
</dbReference>
<evidence type="ECO:0000256" key="1">
    <source>
        <dbReference type="ARBA" id="ARBA00023015"/>
    </source>
</evidence>
<evidence type="ECO:0000313" key="6">
    <source>
        <dbReference type="EMBL" id="EEP60373.1"/>
    </source>
</evidence>
<feature type="domain" description="HTH crp-type" evidence="5">
    <location>
        <begin position="157"/>
        <end position="230"/>
    </location>
</feature>
<dbReference type="GO" id="GO:0003677">
    <property type="term" value="F:DNA binding"/>
    <property type="evidence" value="ECO:0007669"/>
    <property type="project" value="UniProtKB-KW"/>
</dbReference>
<dbReference type="SMART" id="SM00419">
    <property type="entry name" value="HTH_CRP"/>
    <property type="match status" value="1"/>
</dbReference>
<dbReference type="Proteomes" id="UP000005540">
    <property type="component" value="Unassembled WGS sequence"/>
</dbReference>
<dbReference type="PANTHER" id="PTHR24567">
    <property type="entry name" value="CRP FAMILY TRANSCRIPTIONAL REGULATORY PROTEIN"/>
    <property type="match status" value="1"/>
</dbReference>
<dbReference type="SUPFAM" id="SSF51206">
    <property type="entry name" value="cAMP-binding domain-like"/>
    <property type="match status" value="1"/>
</dbReference>
<dbReference type="InterPro" id="IPR012318">
    <property type="entry name" value="HTH_CRP"/>
</dbReference>